<dbReference type="InterPro" id="IPR038050">
    <property type="entry name" value="Neuro_actylchol_rec"/>
</dbReference>
<reference evidence="3" key="1">
    <citation type="submission" date="2021-05" db="EMBL/GenBank/DDBJ databases">
        <authorList>
            <person name="Pietrasiak N."/>
            <person name="Ward R."/>
            <person name="Stajich J.E."/>
            <person name="Kurbessoian T."/>
        </authorList>
    </citation>
    <scope>NUCLEOTIDE SEQUENCE</scope>
    <source>
        <strain evidence="3">UHER 2000/2452</strain>
    </source>
</reference>
<keyword evidence="2" id="KW-1133">Transmembrane helix</keyword>
<organism evidence="3 4">
    <name type="scientific">Drouetiella hepatica Uher 2000/2452</name>
    <dbReference type="NCBI Taxonomy" id="904376"/>
    <lineage>
        <taxon>Bacteria</taxon>
        <taxon>Bacillati</taxon>
        <taxon>Cyanobacteriota</taxon>
        <taxon>Cyanophyceae</taxon>
        <taxon>Oculatellales</taxon>
        <taxon>Oculatellaceae</taxon>
        <taxon>Drouetiella</taxon>
    </lineage>
</organism>
<dbReference type="GO" id="GO:0004888">
    <property type="term" value="F:transmembrane signaling receptor activity"/>
    <property type="evidence" value="ECO:0007669"/>
    <property type="project" value="InterPro"/>
</dbReference>
<dbReference type="InterPro" id="IPR006201">
    <property type="entry name" value="Neur_channel"/>
</dbReference>
<evidence type="ECO:0000313" key="3">
    <source>
        <dbReference type="EMBL" id="MBW4662032.1"/>
    </source>
</evidence>
<dbReference type="SUPFAM" id="SSF63712">
    <property type="entry name" value="Nicotinic receptor ligand binding domain-like"/>
    <property type="match status" value="1"/>
</dbReference>
<dbReference type="InterPro" id="IPR036719">
    <property type="entry name" value="Neuro-gated_channel_TM_sf"/>
</dbReference>
<evidence type="ECO:0000256" key="1">
    <source>
        <dbReference type="ARBA" id="ARBA00004141"/>
    </source>
</evidence>
<keyword evidence="2" id="KW-0812">Transmembrane</keyword>
<dbReference type="GO" id="GO:0005230">
    <property type="term" value="F:extracellular ligand-gated monoatomic ion channel activity"/>
    <property type="evidence" value="ECO:0007669"/>
    <property type="project" value="InterPro"/>
</dbReference>
<feature type="transmembrane region" description="Helical" evidence="2">
    <location>
        <begin position="268"/>
        <end position="287"/>
    </location>
</feature>
<dbReference type="PANTHER" id="PTHR18945">
    <property type="entry name" value="NEUROTRANSMITTER GATED ION CHANNEL"/>
    <property type="match status" value="1"/>
</dbReference>
<name>A0A951UPY6_9CYAN</name>
<dbReference type="Proteomes" id="UP000757435">
    <property type="component" value="Unassembled WGS sequence"/>
</dbReference>
<sequence>MNFHDLDIASNTYSLDFYIWFKWKGELDPTANLEYHNGVDDSDTTSVASYKTPEKLPDGRFFQALRVDGRFVQPFALAKYPLDQQTITISLEDSVYTVDQMVYVADNRQSGYSSTVSIPGWEIQTANISSLVHEYTTNFGDPRLGDKTQYAALQYSLTVSRSVSFFTWKLLLPLVIVVAASWGALLLEPRYVDSRIALSVTALLTTVFLQQSYSSTLPNIGYLVLLDKIYVIAYLLITILILEVIVTADWIKDERPESYARVARLDHMLLAIQTVAFVGGIVLLLVLR</sequence>
<evidence type="ECO:0000313" key="4">
    <source>
        <dbReference type="Proteomes" id="UP000757435"/>
    </source>
</evidence>
<reference evidence="3" key="2">
    <citation type="journal article" date="2022" name="Microbiol. Resour. Announc.">
        <title>Metagenome Sequencing to Explore Phylogenomics of Terrestrial Cyanobacteria.</title>
        <authorList>
            <person name="Ward R.D."/>
            <person name="Stajich J.E."/>
            <person name="Johansen J.R."/>
            <person name="Huntemann M."/>
            <person name="Clum A."/>
            <person name="Foster B."/>
            <person name="Foster B."/>
            <person name="Roux S."/>
            <person name="Palaniappan K."/>
            <person name="Varghese N."/>
            <person name="Mukherjee S."/>
            <person name="Reddy T.B.K."/>
            <person name="Daum C."/>
            <person name="Copeland A."/>
            <person name="Chen I.A."/>
            <person name="Ivanova N.N."/>
            <person name="Kyrpides N.C."/>
            <person name="Shapiro N."/>
            <person name="Eloe-Fadrosh E.A."/>
            <person name="Pietrasiak N."/>
        </authorList>
    </citation>
    <scope>NUCLEOTIDE SEQUENCE</scope>
    <source>
        <strain evidence="3">UHER 2000/2452</strain>
    </source>
</reference>
<keyword evidence="2" id="KW-0472">Membrane</keyword>
<protein>
    <recommendedName>
        <fullName evidence="5">Neurotransmitter-gated ion-channel ligand-binding domain-containing protein</fullName>
    </recommendedName>
</protein>
<dbReference type="EMBL" id="JAHHHD010000054">
    <property type="protein sequence ID" value="MBW4662032.1"/>
    <property type="molecule type" value="Genomic_DNA"/>
</dbReference>
<comment type="caution">
    <text evidence="3">The sequence shown here is derived from an EMBL/GenBank/DDBJ whole genome shotgun (WGS) entry which is preliminary data.</text>
</comment>
<accession>A0A951UPY6</accession>
<dbReference type="AlphaFoldDB" id="A0A951UPY6"/>
<dbReference type="InterPro" id="IPR036734">
    <property type="entry name" value="Neur_chan_lig-bd_sf"/>
</dbReference>
<dbReference type="Gene3D" id="1.20.58.390">
    <property type="entry name" value="Neurotransmitter-gated ion-channel transmembrane domain"/>
    <property type="match status" value="1"/>
</dbReference>
<dbReference type="GO" id="GO:0016020">
    <property type="term" value="C:membrane"/>
    <property type="evidence" value="ECO:0007669"/>
    <property type="project" value="UniProtKB-SubCell"/>
</dbReference>
<evidence type="ECO:0008006" key="5">
    <source>
        <dbReference type="Google" id="ProtNLM"/>
    </source>
</evidence>
<evidence type="ECO:0000256" key="2">
    <source>
        <dbReference type="SAM" id="Phobius"/>
    </source>
</evidence>
<feature type="transmembrane region" description="Helical" evidence="2">
    <location>
        <begin position="166"/>
        <end position="187"/>
    </location>
</feature>
<proteinExistence type="predicted"/>
<feature type="transmembrane region" description="Helical" evidence="2">
    <location>
        <begin position="229"/>
        <end position="248"/>
    </location>
</feature>
<dbReference type="SUPFAM" id="SSF90112">
    <property type="entry name" value="Neurotransmitter-gated ion-channel transmembrane pore"/>
    <property type="match status" value="1"/>
</dbReference>
<dbReference type="Gene3D" id="2.70.170.10">
    <property type="entry name" value="Neurotransmitter-gated ion-channel ligand-binding domain"/>
    <property type="match status" value="1"/>
</dbReference>
<gene>
    <name evidence="3" type="ORF">KME15_25515</name>
</gene>
<comment type="subcellular location">
    <subcellularLocation>
        <location evidence="1">Membrane</location>
        <topology evidence="1">Multi-pass membrane protein</topology>
    </subcellularLocation>
</comment>